<reference evidence="1 2" key="1">
    <citation type="submission" date="2020-05" db="EMBL/GenBank/DDBJ databases">
        <title>Ramlibacter rhizophilus sp. nov., isolated from rhizosphere soil of national flower Mugunghwa from South Korea.</title>
        <authorList>
            <person name="Zheng-Fei Y."/>
            <person name="Huan T."/>
        </authorList>
    </citation>
    <scope>NUCLEOTIDE SEQUENCE [LARGE SCALE GENOMIC DNA]</scope>
    <source>
        <strain evidence="1 2">H242</strain>
    </source>
</reference>
<keyword evidence="2" id="KW-1185">Reference proteome</keyword>
<name>A0ABX6P0F4_9BURK</name>
<dbReference type="Proteomes" id="UP000500826">
    <property type="component" value="Chromosome"/>
</dbReference>
<protein>
    <submittedName>
        <fullName evidence="1">Uncharacterized protein</fullName>
    </submittedName>
</protein>
<sequence>MRIFMEARERATAITVVNEGDTELVMQAELFTGSRSPMGSTNCRPPKTWCWRPRS</sequence>
<proteinExistence type="predicted"/>
<evidence type="ECO:0000313" key="2">
    <source>
        <dbReference type="Proteomes" id="UP000500826"/>
    </source>
</evidence>
<organism evidence="1 2">
    <name type="scientific">Ramlibacter terrae</name>
    <dbReference type="NCBI Taxonomy" id="2732511"/>
    <lineage>
        <taxon>Bacteria</taxon>
        <taxon>Pseudomonadati</taxon>
        <taxon>Pseudomonadota</taxon>
        <taxon>Betaproteobacteria</taxon>
        <taxon>Burkholderiales</taxon>
        <taxon>Comamonadaceae</taxon>
        <taxon>Ramlibacter</taxon>
    </lineage>
</organism>
<accession>A0ABX6P0F4</accession>
<dbReference type="EMBL" id="CP053418">
    <property type="protein sequence ID" value="QJW83517.1"/>
    <property type="molecule type" value="Genomic_DNA"/>
</dbReference>
<evidence type="ECO:0000313" key="1">
    <source>
        <dbReference type="EMBL" id="QJW83517.1"/>
    </source>
</evidence>
<gene>
    <name evidence="1" type="ORF">HK414_03220</name>
</gene>